<evidence type="ECO:0000256" key="8">
    <source>
        <dbReference type="ARBA" id="ARBA00022692"/>
    </source>
</evidence>
<evidence type="ECO:0000256" key="12">
    <source>
        <dbReference type="RuleBase" id="RU003879"/>
    </source>
</evidence>
<dbReference type="Pfam" id="PF02472">
    <property type="entry name" value="ExbD"/>
    <property type="match status" value="1"/>
</dbReference>
<gene>
    <name evidence="15" type="ORF">ABU614_06010</name>
    <name evidence="14" type="ORF">V2J18_22170</name>
</gene>
<comment type="similarity">
    <text evidence="3 12">Belongs to the ExbD/TolR family.</text>
</comment>
<feature type="transmembrane region" description="Helical" evidence="13">
    <location>
        <begin position="20"/>
        <end position="39"/>
    </location>
</feature>
<dbReference type="PANTHER" id="PTHR30558:SF12">
    <property type="entry name" value="BIOPOLYMER TRANSPORT PROTEIN EXBD"/>
    <property type="match status" value="1"/>
</dbReference>
<dbReference type="GO" id="GO:0022857">
    <property type="term" value="F:transmembrane transporter activity"/>
    <property type="evidence" value="ECO:0007669"/>
    <property type="project" value="InterPro"/>
</dbReference>
<evidence type="ECO:0000256" key="9">
    <source>
        <dbReference type="ARBA" id="ARBA00022927"/>
    </source>
</evidence>
<accession>A0AAU8MYR0</accession>
<dbReference type="GO" id="GO:0005886">
    <property type="term" value="C:plasma membrane"/>
    <property type="evidence" value="ECO:0007669"/>
    <property type="project" value="UniProtKB-SubCell"/>
</dbReference>
<evidence type="ECO:0000256" key="4">
    <source>
        <dbReference type="ARBA" id="ARBA00011471"/>
    </source>
</evidence>
<evidence type="ECO:0000256" key="13">
    <source>
        <dbReference type="SAM" id="Phobius"/>
    </source>
</evidence>
<keyword evidence="5 12" id="KW-0813">Transport</keyword>
<evidence type="ECO:0000256" key="3">
    <source>
        <dbReference type="ARBA" id="ARBA00005811"/>
    </source>
</evidence>
<organism evidence="15">
    <name type="scientific">Lysobacter firmicutimachus</name>
    <dbReference type="NCBI Taxonomy" id="1792846"/>
    <lineage>
        <taxon>Bacteria</taxon>
        <taxon>Pseudomonadati</taxon>
        <taxon>Pseudomonadota</taxon>
        <taxon>Gammaproteobacteria</taxon>
        <taxon>Lysobacterales</taxon>
        <taxon>Lysobacteraceae</taxon>
        <taxon>Lysobacter</taxon>
    </lineage>
</organism>
<keyword evidence="9 12" id="KW-0653">Protein transport</keyword>
<reference evidence="14 16" key="1">
    <citation type="submission" date="2024-02" db="EMBL/GenBank/DDBJ databases">
        <title>Lysobacter Genome Sequencing and Mining.</title>
        <authorList>
            <person name="Bierman J."/>
            <person name="Walker M.C."/>
        </authorList>
    </citation>
    <scope>NUCLEOTIDE SEQUENCE [LARGE SCALE GENOMIC DNA]</scope>
    <source>
        <strain evidence="14 16">PB6250</strain>
    </source>
</reference>
<keyword evidence="8 12" id="KW-0812">Transmembrane</keyword>
<evidence type="ECO:0000313" key="15">
    <source>
        <dbReference type="EMBL" id="XCO76342.1"/>
    </source>
</evidence>
<keyword evidence="11 13" id="KW-0472">Membrane</keyword>
<protein>
    <submittedName>
        <fullName evidence="15">Biopolymer transporter ExbD</fullName>
    </submittedName>
</protein>
<dbReference type="AlphaFoldDB" id="A0AAU8MYR0"/>
<evidence type="ECO:0000313" key="16">
    <source>
        <dbReference type="Proteomes" id="UP001387215"/>
    </source>
</evidence>
<keyword evidence="10 13" id="KW-1133">Transmembrane helix</keyword>
<comment type="subunit">
    <text evidence="4">The accessory proteins ExbB and ExbD seem to form a complex with TonB.</text>
</comment>
<dbReference type="Gene3D" id="3.30.420.270">
    <property type="match status" value="1"/>
</dbReference>
<evidence type="ECO:0000256" key="2">
    <source>
        <dbReference type="ARBA" id="ARBA00004249"/>
    </source>
</evidence>
<evidence type="ECO:0000313" key="14">
    <source>
        <dbReference type="EMBL" id="MEI2457368.1"/>
    </source>
</evidence>
<comment type="function">
    <text evidence="1">Involved in the TonB-dependent energy-dependent transport of various receptor-bound substrates.</text>
</comment>
<dbReference type="PANTHER" id="PTHR30558">
    <property type="entry name" value="EXBD MEMBRANE COMPONENT OF PMF-DRIVEN MACROMOLECULE IMPORT SYSTEM"/>
    <property type="match status" value="1"/>
</dbReference>
<dbReference type="EMBL" id="JBANDL010000002">
    <property type="protein sequence ID" value="MEI2457368.1"/>
    <property type="molecule type" value="Genomic_DNA"/>
</dbReference>
<evidence type="ECO:0000256" key="10">
    <source>
        <dbReference type="ARBA" id="ARBA00022989"/>
    </source>
</evidence>
<evidence type="ECO:0000256" key="5">
    <source>
        <dbReference type="ARBA" id="ARBA00022448"/>
    </source>
</evidence>
<evidence type="ECO:0000256" key="1">
    <source>
        <dbReference type="ARBA" id="ARBA00003540"/>
    </source>
</evidence>
<dbReference type="GO" id="GO:0015031">
    <property type="term" value="P:protein transport"/>
    <property type="evidence" value="ECO:0007669"/>
    <property type="project" value="UniProtKB-KW"/>
</dbReference>
<comment type="subcellular location">
    <subcellularLocation>
        <location evidence="2">Cell inner membrane</location>
        <topology evidence="2">Single-pass type II membrane protein</topology>
    </subcellularLocation>
    <subcellularLocation>
        <location evidence="12">Cell membrane</location>
        <topology evidence="12">Single-pass type II membrane protein</topology>
    </subcellularLocation>
</comment>
<evidence type="ECO:0000256" key="7">
    <source>
        <dbReference type="ARBA" id="ARBA00022519"/>
    </source>
</evidence>
<reference evidence="15" key="2">
    <citation type="submission" date="2024-06" db="EMBL/GenBank/DDBJ databases">
        <authorList>
            <person name="Li S."/>
        </authorList>
    </citation>
    <scope>NUCLEOTIDE SEQUENCE</scope>
    <source>
        <strain evidence="15">SR10</strain>
    </source>
</reference>
<name>A0AAU8MYR0_9GAMM</name>
<dbReference type="Proteomes" id="UP001387215">
    <property type="component" value="Unassembled WGS sequence"/>
</dbReference>
<keyword evidence="16" id="KW-1185">Reference proteome</keyword>
<proteinExistence type="inferred from homology"/>
<evidence type="ECO:0000256" key="6">
    <source>
        <dbReference type="ARBA" id="ARBA00022475"/>
    </source>
</evidence>
<sequence>MAFSAGNDSGGPMATINVTPLVDVMLVLLIIFMITAPLMTHKVEIKLPEANLAKPEEAPKTPPITLAIQENGSIYWNDEPVTMDQLESRLSVEAQKTPQPQINVRGDRTAKYRIVNSVVTVAQKQGMRKVGFVAIKER</sequence>
<keyword evidence="6" id="KW-1003">Cell membrane</keyword>
<dbReference type="RefSeq" id="WP_064748120.1">
    <property type="nucleotide sequence ID" value="NZ_CP159925.1"/>
</dbReference>
<dbReference type="EMBL" id="CP159925">
    <property type="protein sequence ID" value="XCO76342.1"/>
    <property type="molecule type" value="Genomic_DNA"/>
</dbReference>
<keyword evidence="7" id="KW-0997">Cell inner membrane</keyword>
<evidence type="ECO:0000256" key="11">
    <source>
        <dbReference type="ARBA" id="ARBA00023136"/>
    </source>
</evidence>
<dbReference type="InterPro" id="IPR003400">
    <property type="entry name" value="ExbD"/>
</dbReference>